<gene>
    <name evidence="6" type="ORF">BD410DRAFT_783126</name>
</gene>
<dbReference type="InterPro" id="IPR006094">
    <property type="entry name" value="Oxid_FAD_bind_N"/>
</dbReference>
<evidence type="ECO:0000259" key="5">
    <source>
        <dbReference type="PROSITE" id="PS51387"/>
    </source>
</evidence>
<dbReference type="InterPro" id="IPR010031">
    <property type="entry name" value="FAD_lactone_oxidase-like"/>
</dbReference>
<protein>
    <recommendedName>
        <fullName evidence="2">D-arabinono-1,4-lactone oxidase</fullName>
        <ecNumber evidence="2">1.1.3.37</ecNumber>
    </recommendedName>
    <alternativeName>
        <fullName evidence="4">L-galactono-gamma-lactone oxidase</fullName>
    </alternativeName>
</protein>
<dbReference type="EMBL" id="ML170160">
    <property type="protein sequence ID" value="TDL26994.1"/>
    <property type="molecule type" value="Genomic_DNA"/>
</dbReference>
<accession>A0A4Y7QH62</accession>
<dbReference type="Gene3D" id="3.30.465.10">
    <property type="match status" value="1"/>
</dbReference>
<evidence type="ECO:0000256" key="2">
    <source>
        <dbReference type="ARBA" id="ARBA00013136"/>
    </source>
</evidence>
<keyword evidence="7" id="KW-1185">Reference proteome</keyword>
<dbReference type="InterPro" id="IPR016166">
    <property type="entry name" value="FAD-bd_PCMH"/>
</dbReference>
<dbReference type="PANTHER" id="PTHR43762:SF1">
    <property type="entry name" value="D-ARABINONO-1,4-LACTONE OXIDASE"/>
    <property type="match status" value="1"/>
</dbReference>
<dbReference type="VEuPathDB" id="FungiDB:BD410DRAFT_783126"/>
<evidence type="ECO:0000256" key="1">
    <source>
        <dbReference type="ARBA" id="ARBA00005083"/>
    </source>
</evidence>
<feature type="domain" description="FAD-binding PCMH-type" evidence="5">
    <location>
        <begin position="37"/>
        <end position="207"/>
    </location>
</feature>
<dbReference type="Gene3D" id="3.30.43.10">
    <property type="entry name" value="Uridine Diphospho-n-acetylenolpyruvylglucosamine Reductase, domain 2"/>
    <property type="match status" value="1"/>
</dbReference>
<dbReference type="GO" id="GO:0003885">
    <property type="term" value="F:D-arabinono-1,4-lactone oxidase activity"/>
    <property type="evidence" value="ECO:0007669"/>
    <property type="project" value="UniProtKB-EC"/>
</dbReference>
<dbReference type="PIRSF" id="PIRSF000136">
    <property type="entry name" value="LGO_GLO"/>
    <property type="match status" value="1"/>
</dbReference>
<dbReference type="InterPro" id="IPR036318">
    <property type="entry name" value="FAD-bd_PCMH-like_sf"/>
</dbReference>
<dbReference type="Pfam" id="PF04030">
    <property type="entry name" value="ALO"/>
    <property type="match status" value="1"/>
</dbReference>
<dbReference type="InterPro" id="IPR016169">
    <property type="entry name" value="FAD-bd_PCMH_sub2"/>
</dbReference>
<dbReference type="InterPro" id="IPR016171">
    <property type="entry name" value="Vanillyl_alc_oxidase_C-sub2"/>
</dbReference>
<dbReference type="Pfam" id="PF01565">
    <property type="entry name" value="FAD_binding_4"/>
    <property type="match status" value="1"/>
</dbReference>
<dbReference type="UniPathway" id="UPA00771">
    <property type="reaction ID" value="UER00766"/>
</dbReference>
<dbReference type="Gene3D" id="3.30.70.2520">
    <property type="match status" value="1"/>
</dbReference>
<name>A0A4Y7QH62_9AGAM</name>
<sequence length="479" mass="54959">MPALADVPTPALYHLLQPITVPPTAPRARFTNWGRTYACTPLAIFEPHTETQCALILELARREHRTVRFAGIGHSPSDLACTKEFMLRTINLNHLLEVNAEKNYVVVQPGITLESLHEQLAKHNLAMTNLGSISEQTLAGCITTATHGTGISFGVMSTQVLALTLLLADGSKVVCSELERPDLFKASLCSLGCTGLLLSVKLQVEPAFRLKEEQETLRFDDAMDNFDRLVTSAEHVRFWWFPQNDKIRYSAANRSTENEDPAGSWVWHRFFGHHLVQLLLFIGRYLLFINTWTACFAEWLISGRTMGVDKGHRIFNVDCRYPQYTTEWAVPYQNTVSALRDLRSWLDEELVDPEGLRPHFPVEIRFSSADDIWLSPSYGQRTCWIGIVQYKPYGFIVPYRRLFKRFEMIMTRHGGKPHWAKAHCLRPKDLRRLYPRFADFTKVLEEVDPVGLFQNEYIRRHVFGEHGPEVDSRVFKPSR</sequence>
<dbReference type="Proteomes" id="UP000294933">
    <property type="component" value="Unassembled WGS sequence"/>
</dbReference>
<keyword evidence="3" id="KW-0560">Oxidoreductase</keyword>
<dbReference type="InterPro" id="IPR016167">
    <property type="entry name" value="FAD-bd_PCMH_sub1"/>
</dbReference>
<reference evidence="6 7" key="1">
    <citation type="submission" date="2018-06" db="EMBL/GenBank/DDBJ databases">
        <title>A transcriptomic atlas of mushroom development highlights an independent origin of complex multicellularity.</title>
        <authorList>
            <consortium name="DOE Joint Genome Institute"/>
            <person name="Krizsan K."/>
            <person name="Almasi E."/>
            <person name="Merenyi Z."/>
            <person name="Sahu N."/>
            <person name="Viragh M."/>
            <person name="Koszo T."/>
            <person name="Mondo S."/>
            <person name="Kiss B."/>
            <person name="Balint B."/>
            <person name="Kues U."/>
            <person name="Barry K."/>
            <person name="Hegedus J.C."/>
            <person name="Henrissat B."/>
            <person name="Johnson J."/>
            <person name="Lipzen A."/>
            <person name="Ohm R."/>
            <person name="Nagy I."/>
            <person name="Pangilinan J."/>
            <person name="Yan J."/>
            <person name="Xiong Y."/>
            <person name="Grigoriev I.V."/>
            <person name="Hibbett D.S."/>
            <person name="Nagy L.G."/>
        </authorList>
    </citation>
    <scope>NUCLEOTIDE SEQUENCE [LARGE SCALE GENOMIC DNA]</scope>
    <source>
        <strain evidence="6 7">SZMC22713</strain>
    </source>
</reference>
<dbReference type="GO" id="GO:0016020">
    <property type="term" value="C:membrane"/>
    <property type="evidence" value="ECO:0007669"/>
    <property type="project" value="InterPro"/>
</dbReference>
<dbReference type="SUPFAM" id="SSF56176">
    <property type="entry name" value="FAD-binding/transporter-associated domain-like"/>
    <property type="match status" value="1"/>
</dbReference>
<dbReference type="EC" id="1.1.3.37" evidence="2"/>
<dbReference type="InterPro" id="IPR007173">
    <property type="entry name" value="ALO_C"/>
</dbReference>
<comment type="pathway">
    <text evidence="1">Cofactor biosynthesis; D-erythroascorbate biosynthesis; dehydro-D-arabinono-1,4-lactone from D-arabinose: step 2/2.</text>
</comment>
<dbReference type="PROSITE" id="PS51387">
    <property type="entry name" value="FAD_PCMH"/>
    <property type="match status" value="1"/>
</dbReference>
<dbReference type="OrthoDB" id="610608at2759"/>
<evidence type="ECO:0000256" key="3">
    <source>
        <dbReference type="ARBA" id="ARBA00023002"/>
    </source>
</evidence>
<dbReference type="Gene3D" id="1.10.45.10">
    <property type="entry name" value="Vanillyl-alcohol Oxidase, Chain A, domain 4"/>
    <property type="match status" value="1"/>
</dbReference>
<evidence type="ECO:0000313" key="6">
    <source>
        <dbReference type="EMBL" id="TDL26994.1"/>
    </source>
</evidence>
<dbReference type="PANTHER" id="PTHR43762">
    <property type="entry name" value="L-GULONOLACTONE OXIDASE"/>
    <property type="match status" value="1"/>
</dbReference>
<proteinExistence type="predicted"/>
<organism evidence="6 7">
    <name type="scientific">Rickenella mellea</name>
    <dbReference type="NCBI Taxonomy" id="50990"/>
    <lineage>
        <taxon>Eukaryota</taxon>
        <taxon>Fungi</taxon>
        <taxon>Dikarya</taxon>
        <taxon>Basidiomycota</taxon>
        <taxon>Agaricomycotina</taxon>
        <taxon>Agaricomycetes</taxon>
        <taxon>Hymenochaetales</taxon>
        <taxon>Rickenellaceae</taxon>
        <taxon>Rickenella</taxon>
    </lineage>
</organism>
<evidence type="ECO:0000313" key="7">
    <source>
        <dbReference type="Proteomes" id="UP000294933"/>
    </source>
</evidence>
<evidence type="ECO:0000256" key="4">
    <source>
        <dbReference type="ARBA" id="ARBA00033418"/>
    </source>
</evidence>
<dbReference type="STRING" id="50990.A0A4Y7QH62"/>
<dbReference type="GO" id="GO:0005739">
    <property type="term" value="C:mitochondrion"/>
    <property type="evidence" value="ECO:0007669"/>
    <property type="project" value="TreeGrafter"/>
</dbReference>
<dbReference type="GO" id="GO:0071949">
    <property type="term" value="F:FAD binding"/>
    <property type="evidence" value="ECO:0007669"/>
    <property type="project" value="InterPro"/>
</dbReference>
<dbReference type="AlphaFoldDB" id="A0A4Y7QH62"/>